<feature type="compositionally biased region" description="Basic and acidic residues" evidence="5">
    <location>
        <begin position="211"/>
        <end position="223"/>
    </location>
</feature>
<evidence type="ECO:0000313" key="8">
    <source>
        <dbReference type="EMBL" id="GIY21959.1"/>
    </source>
</evidence>
<dbReference type="AlphaFoldDB" id="A0AAV4RLN9"/>
<proteinExistence type="predicted"/>
<evidence type="ECO:0000256" key="3">
    <source>
        <dbReference type="ARBA" id="ARBA00022737"/>
    </source>
</evidence>
<evidence type="ECO:0000313" key="9">
    <source>
        <dbReference type="Proteomes" id="UP001054837"/>
    </source>
</evidence>
<dbReference type="GO" id="GO:0043235">
    <property type="term" value="C:receptor complex"/>
    <property type="evidence" value="ECO:0007669"/>
    <property type="project" value="TreeGrafter"/>
</dbReference>
<keyword evidence="4" id="KW-1015">Disulfide bond</keyword>
<gene>
    <name evidence="8" type="ORF">CDAR_399571</name>
</gene>
<name>A0AAV4RLN9_9ARAC</name>
<protein>
    <recommendedName>
        <fullName evidence="7">EGF-like domain-containing protein</fullName>
    </recommendedName>
</protein>
<feature type="domain" description="EGF-like" evidence="7">
    <location>
        <begin position="91"/>
        <end position="128"/>
    </location>
</feature>
<dbReference type="InterPro" id="IPR051221">
    <property type="entry name" value="LDLR-related"/>
</dbReference>
<dbReference type="InterPro" id="IPR000742">
    <property type="entry name" value="EGF"/>
</dbReference>
<evidence type="ECO:0000256" key="5">
    <source>
        <dbReference type="SAM" id="MobiDB-lite"/>
    </source>
</evidence>
<dbReference type="PANTHER" id="PTHR22722:SF14">
    <property type="entry name" value="MEGALIN, ISOFORM A"/>
    <property type="match status" value="1"/>
</dbReference>
<dbReference type="GO" id="GO:0006898">
    <property type="term" value="P:receptor-mediated endocytosis"/>
    <property type="evidence" value="ECO:0007669"/>
    <property type="project" value="TreeGrafter"/>
</dbReference>
<feature type="domain" description="EGF-like" evidence="7">
    <location>
        <begin position="50"/>
        <end position="87"/>
    </location>
</feature>
<keyword evidence="9" id="KW-1185">Reference proteome</keyword>
<keyword evidence="1" id="KW-0245">EGF-like domain</keyword>
<sequence length="223" mass="25043">MCLNDPFVDEMARSGWPLCPSRIVCQHILILVVGFGVLLQYIGCDMGKDPCRVDNGGCDHYCHFQQGELNCTCSSGFELQKDGHTCKEENPCERNNGGCSHYCHFENRTVTCHCAVGFQRQHDGRSCKEINPCEDRNGGCEHSCSYDQGQLRCHCAAGFELRSDGKSCKVTSCQSGNRIIVTNHCNMIFTPSPTEDLNVTQNKLREKKKEKKTEGFKEVKMED</sequence>
<evidence type="ECO:0000256" key="6">
    <source>
        <dbReference type="SAM" id="Phobius"/>
    </source>
</evidence>
<keyword evidence="6" id="KW-0472">Membrane</keyword>
<evidence type="ECO:0000256" key="4">
    <source>
        <dbReference type="ARBA" id="ARBA00023157"/>
    </source>
</evidence>
<feature type="transmembrane region" description="Helical" evidence="6">
    <location>
        <begin position="23"/>
        <end position="42"/>
    </location>
</feature>
<dbReference type="Proteomes" id="UP001054837">
    <property type="component" value="Unassembled WGS sequence"/>
</dbReference>
<accession>A0AAV4RLN9</accession>
<keyword evidence="6" id="KW-1133">Transmembrane helix</keyword>
<keyword evidence="3" id="KW-0677">Repeat</keyword>
<dbReference type="Pfam" id="PF14670">
    <property type="entry name" value="FXa_inhibition"/>
    <property type="match status" value="3"/>
</dbReference>
<feature type="region of interest" description="Disordered" evidence="5">
    <location>
        <begin position="200"/>
        <end position="223"/>
    </location>
</feature>
<dbReference type="SUPFAM" id="SSF57196">
    <property type="entry name" value="EGF/Laminin"/>
    <property type="match status" value="3"/>
</dbReference>
<dbReference type="PANTHER" id="PTHR22722">
    <property type="entry name" value="LOW-DENSITY LIPOPROTEIN RECEPTOR-RELATED PROTEIN 2-RELATED"/>
    <property type="match status" value="1"/>
</dbReference>
<comment type="caution">
    <text evidence="8">The sequence shown here is derived from an EMBL/GenBank/DDBJ whole genome shotgun (WGS) entry which is preliminary data.</text>
</comment>
<dbReference type="GO" id="GO:0016324">
    <property type="term" value="C:apical plasma membrane"/>
    <property type="evidence" value="ECO:0007669"/>
    <property type="project" value="TreeGrafter"/>
</dbReference>
<dbReference type="Gene3D" id="2.10.25.10">
    <property type="entry name" value="Laminin"/>
    <property type="match status" value="3"/>
</dbReference>
<evidence type="ECO:0000256" key="2">
    <source>
        <dbReference type="ARBA" id="ARBA00022729"/>
    </source>
</evidence>
<reference evidence="8 9" key="1">
    <citation type="submission" date="2021-06" db="EMBL/GenBank/DDBJ databases">
        <title>Caerostris darwini draft genome.</title>
        <authorList>
            <person name="Kono N."/>
            <person name="Arakawa K."/>
        </authorList>
    </citation>
    <scope>NUCLEOTIDE SEQUENCE [LARGE SCALE GENOMIC DNA]</scope>
</reference>
<feature type="domain" description="EGF-like" evidence="7">
    <location>
        <begin position="132"/>
        <end position="169"/>
    </location>
</feature>
<evidence type="ECO:0000259" key="7">
    <source>
        <dbReference type="SMART" id="SM00181"/>
    </source>
</evidence>
<dbReference type="GO" id="GO:0042562">
    <property type="term" value="F:hormone binding"/>
    <property type="evidence" value="ECO:0007669"/>
    <property type="project" value="TreeGrafter"/>
</dbReference>
<evidence type="ECO:0000256" key="1">
    <source>
        <dbReference type="ARBA" id="ARBA00022536"/>
    </source>
</evidence>
<keyword evidence="6" id="KW-0812">Transmembrane</keyword>
<organism evidence="8 9">
    <name type="scientific">Caerostris darwini</name>
    <dbReference type="NCBI Taxonomy" id="1538125"/>
    <lineage>
        <taxon>Eukaryota</taxon>
        <taxon>Metazoa</taxon>
        <taxon>Ecdysozoa</taxon>
        <taxon>Arthropoda</taxon>
        <taxon>Chelicerata</taxon>
        <taxon>Arachnida</taxon>
        <taxon>Araneae</taxon>
        <taxon>Araneomorphae</taxon>
        <taxon>Entelegynae</taxon>
        <taxon>Araneoidea</taxon>
        <taxon>Araneidae</taxon>
        <taxon>Caerostris</taxon>
    </lineage>
</organism>
<dbReference type="SMART" id="SM00181">
    <property type="entry name" value="EGF"/>
    <property type="match status" value="3"/>
</dbReference>
<keyword evidence="2" id="KW-0732">Signal</keyword>
<dbReference type="EMBL" id="BPLQ01006370">
    <property type="protein sequence ID" value="GIY21959.1"/>
    <property type="molecule type" value="Genomic_DNA"/>
</dbReference>
<dbReference type="FunFam" id="2.10.25.10:FF:000037">
    <property type="entry name" value="Signal peptide, CUB domain and EGF-like domain-containing 2"/>
    <property type="match status" value="1"/>
</dbReference>